<sequence length="249" mass="28106">MSTSSPAPAPAPSHTPTPAASVILIPWDPDSPSHIERMYEQRVACGWKAEQVESWRELQRSGKITLQWVVLSPTDLSLFTKIAKHSNAYPTQSTPLLDTATSLGGKPRPEIEITEKEFMPVGHISLNTEYEEPGFVEPEEGLYFIATFWISPTLQSLGLGRASMDAVEKMAISEPLNARVLALSTVANEYAGKKERWEALGREPPVLSNQDWYARRGYVVFKRVEEKWSEKDPMGKEWWFPAVFMRKDI</sequence>
<dbReference type="PROSITE" id="PS51186">
    <property type="entry name" value="GNAT"/>
    <property type="match status" value="1"/>
</dbReference>
<dbReference type="EMBL" id="JAFJYH010000276">
    <property type="protein sequence ID" value="KAG4414219.1"/>
    <property type="molecule type" value="Genomic_DNA"/>
</dbReference>
<comment type="caution">
    <text evidence="3">The sequence shown here is derived from an EMBL/GenBank/DDBJ whole genome shotgun (WGS) entry which is preliminary data.</text>
</comment>
<gene>
    <name evidence="3" type="ORF">IFR04_012666</name>
</gene>
<feature type="domain" description="N-acetyltransferase" evidence="2">
    <location>
        <begin position="66"/>
        <end position="249"/>
    </location>
</feature>
<organism evidence="3 4">
    <name type="scientific">Cadophora malorum</name>
    <dbReference type="NCBI Taxonomy" id="108018"/>
    <lineage>
        <taxon>Eukaryota</taxon>
        <taxon>Fungi</taxon>
        <taxon>Dikarya</taxon>
        <taxon>Ascomycota</taxon>
        <taxon>Pezizomycotina</taxon>
        <taxon>Leotiomycetes</taxon>
        <taxon>Helotiales</taxon>
        <taxon>Ploettnerulaceae</taxon>
        <taxon>Cadophora</taxon>
    </lineage>
</organism>
<dbReference type="InterPro" id="IPR000182">
    <property type="entry name" value="GNAT_dom"/>
</dbReference>
<dbReference type="Gene3D" id="3.40.630.30">
    <property type="match status" value="1"/>
</dbReference>
<dbReference type="AlphaFoldDB" id="A0A8H7T6A6"/>
<dbReference type="InterPro" id="IPR016181">
    <property type="entry name" value="Acyl_CoA_acyltransferase"/>
</dbReference>
<protein>
    <recommendedName>
        <fullName evidence="2">N-acetyltransferase domain-containing protein</fullName>
    </recommendedName>
</protein>
<evidence type="ECO:0000313" key="4">
    <source>
        <dbReference type="Proteomes" id="UP000664132"/>
    </source>
</evidence>
<dbReference type="Pfam" id="PF00583">
    <property type="entry name" value="Acetyltransf_1"/>
    <property type="match status" value="1"/>
</dbReference>
<evidence type="ECO:0000256" key="1">
    <source>
        <dbReference type="SAM" id="MobiDB-lite"/>
    </source>
</evidence>
<dbReference type="Proteomes" id="UP000664132">
    <property type="component" value="Unassembled WGS sequence"/>
</dbReference>
<dbReference type="OrthoDB" id="2326446at2759"/>
<feature type="region of interest" description="Disordered" evidence="1">
    <location>
        <begin position="1"/>
        <end position="22"/>
    </location>
</feature>
<dbReference type="GO" id="GO:0016747">
    <property type="term" value="F:acyltransferase activity, transferring groups other than amino-acyl groups"/>
    <property type="evidence" value="ECO:0007669"/>
    <property type="project" value="InterPro"/>
</dbReference>
<accession>A0A8H7T6A6</accession>
<evidence type="ECO:0000313" key="3">
    <source>
        <dbReference type="EMBL" id="KAG4414219.1"/>
    </source>
</evidence>
<proteinExistence type="predicted"/>
<reference evidence="3" key="1">
    <citation type="submission" date="2021-02" db="EMBL/GenBank/DDBJ databases">
        <title>Genome sequence Cadophora malorum strain M34.</title>
        <authorList>
            <person name="Stefanovic E."/>
            <person name="Vu D."/>
            <person name="Scully C."/>
            <person name="Dijksterhuis J."/>
            <person name="Roader J."/>
            <person name="Houbraken J."/>
        </authorList>
    </citation>
    <scope>NUCLEOTIDE SEQUENCE</scope>
    <source>
        <strain evidence="3">M34</strain>
    </source>
</reference>
<name>A0A8H7T6A6_9HELO</name>
<evidence type="ECO:0000259" key="2">
    <source>
        <dbReference type="PROSITE" id="PS51186"/>
    </source>
</evidence>
<dbReference type="SUPFAM" id="SSF55729">
    <property type="entry name" value="Acyl-CoA N-acyltransferases (Nat)"/>
    <property type="match status" value="1"/>
</dbReference>
<keyword evidence="4" id="KW-1185">Reference proteome</keyword>